<keyword evidence="3" id="KW-1185">Reference proteome</keyword>
<protein>
    <submittedName>
        <fullName evidence="2">Uncharacterized protein</fullName>
    </submittedName>
</protein>
<dbReference type="EMBL" id="ML986503">
    <property type="protein sequence ID" value="KAF2274425.1"/>
    <property type="molecule type" value="Genomic_DNA"/>
</dbReference>
<reference evidence="2" key="1">
    <citation type="journal article" date="2020" name="Stud. Mycol.">
        <title>101 Dothideomycetes genomes: a test case for predicting lifestyles and emergence of pathogens.</title>
        <authorList>
            <person name="Haridas S."/>
            <person name="Albert R."/>
            <person name="Binder M."/>
            <person name="Bloem J."/>
            <person name="Labutti K."/>
            <person name="Salamov A."/>
            <person name="Andreopoulos B."/>
            <person name="Baker S."/>
            <person name="Barry K."/>
            <person name="Bills G."/>
            <person name="Bluhm B."/>
            <person name="Cannon C."/>
            <person name="Castanera R."/>
            <person name="Culley D."/>
            <person name="Daum C."/>
            <person name="Ezra D."/>
            <person name="Gonzalez J."/>
            <person name="Henrissat B."/>
            <person name="Kuo A."/>
            <person name="Liang C."/>
            <person name="Lipzen A."/>
            <person name="Lutzoni F."/>
            <person name="Magnuson J."/>
            <person name="Mondo S."/>
            <person name="Nolan M."/>
            <person name="Ohm R."/>
            <person name="Pangilinan J."/>
            <person name="Park H.-J."/>
            <person name="Ramirez L."/>
            <person name="Alfaro M."/>
            <person name="Sun H."/>
            <person name="Tritt A."/>
            <person name="Yoshinaga Y."/>
            <person name="Zwiers L.-H."/>
            <person name="Turgeon B."/>
            <person name="Goodwin S."/>
            <person name="Spatafora J."/>
            <person name="Crous P."/>
            <person name="Grigoriev I."/>
        </authorList>
    </citation>
    <scope>NUCLEOTIDE SEQUENCE</scope>
    <source>
        <strain evidence="2">CBS 379.55</strain>
    </source>
</reference>
<dbReference type="GeneID" id="54554856"/>
<proteinExistence type="predicted"/>
<dbReference type="Proteomes" id="UP000800097">
    <property type="component" value="Unassembled WGS sequence"/>
</dbReference>
<evidence type="ECO:0000313" key="2">
    <source>
        <dbReference type="EMBL" id="KAF2274425.1"/>
    </source>
</evidence>
<feature type="region of interest" description="Disordered" evidence="1">
    <location>
        <begin position="1"/>
        <end position="67"/>
    </location>
</feature>
<sequence>MVTTRSKTTRGVGGNAEVSRTSNRVIKMGAHTKQATAKKRQRSTAQGPEERAKKQAKSAAASKEFVKSASSDQDKRIVRINRAPVLQLWSACVTNFRYPHLPWETCLSVGSAISTICALAKGRSIGTIAERDESEEKQRKREEAKERSKDLEVIEVMHFKLKLKDGLALVGSEGNGKPGSEQPLKKKFGQVEYETVKKQFEESLKSWKGEEEEVSKKAFHMYEEFCPEVKYGQQGWHFACLMMRTVQHI</sequence>
<dbReference type="AlphaFoldDB" id="A0A6A6JDS6"/>
<name>A0A6A6JDS6_WESOR</name>
<organism evidence="2 3">
    <name type="scientific">Westerdykella ornata</name>
    <dbReference type="NCBI Taxonomy" id="318751"/>
    <lineage>
        <taxon>Eukaryota</taxon>
        <taxon>Fungi</taxon>
        <taxon>Dikarya</taxon>
        <taxon>Ascomycota</taxon>
        <taxon>Pezizomycotina</taxon>
        <taxon>Dothideomycetes</taxon>
        <taxon>Pleosporomycetidae</taxon>
        <taxon>Pleosporales</taxon>
        <taxon>Sporormiaceae</taxon>
        <taxon>Westerdykella</taxon>
    </lineage>
</organism>
<accession>A0A6A6JDS6</accession>
<evidence type="ECO:0000313" key="3">
    <source>
        <dbReference type="Proteomes" id="UP000800097"/>
    </source>
</evidence>
<dbReference type="RefSeq" id="XP_033651964.1">
    <property type="nucleotide sequence ID" value="XM_033801681.1"/>
</dbReference>
<gene>
    <name evidence="2" type="ORF">EI97DRAFT_468864</name>
</gene>
<dbReference type="OrthoDB" id="514070at2759"/>
<evidence type="ECO:0000256" key="1">
    <source>
        <dbReference type="SAM" id="MobiDB-lite"/>
    </source>
</evidence>